<accession>A0A1F8CRV6</accession>
<evidence type="ECO:0000313" key="3">
    <source>
        <dbReference type="Proteomes" id="UP000178999"/>
    </source>
</evidence>
<protein>
    <submittedName>
        <fullName evidence="2">Uncharacterized protein</fullName>
    </submittedName>
</protein>
<keyword evidence="1" id="KW-0812">Transmembrane</keyword>
<dbReference type="EMBL" id="MGHY01000021">
    <property type="protein sequence ID" value="OGM79073.1"/>
    <property type="molecule type" value="Genomic_DNA"/>
</dbReference>
<feature type="transmembrane region" description="Helical" evidence="1">
    <location>
        <begin position="191"/>
        <end position="210"/>
    </location>
</feature>
<evidence type="ECO:0000256" key="1">
    <source>
        <dbReference type="SAM" id="Phobius"/>
    </source>
</evidence>
<feature type="transmembrane region" description="Helical" evidence="1">
    <location>
        <begin position="127"/>
        <end position="148"/>
    </location>
</feature>
<evidence type="ECO:0000313" key="2">
    <source>
        <dbReference type="EMBL" id="OGM79073.1"/>
    </source>
</evidence>
<dbReference type="STRING" id="1802538.A2382_01510"/>
<dbReference type="AlphaFoldDB" id="A0A1F8CRV6"/>
<comment type="caution">
    <text evidence="2">The sequence shown here is derived from an EMBL/GenBank/DDBJ whole genome shotgun (WGS) entry which is preliminary data.</text>
</comment>
<feature type="transmembrane region" description="Helical" evidence="1">
    <location>
        <begin position="155"/>
        <end position="179"/>
    </location>
</feature>
<gene>
    <name evidence="2" type="ORF">A2382_01510</name>
</gene>
<keyword evidence="1" id="KW-0472">Membrane</keyword>
<feature type="transmembrane region" description="Helical" evidence="1">
    <location>
        <begin position="6"/>
        <end position="30"/>
    </location>
</feature>
<keyword evidence="1" id="KW-1133">Transmembrane helix</keyword>
<sequence length="213" mass="23738">MDYLALLVFEIWSLGFMSQRMHLLFLNFLLRVLKSKKWTVVVYSLIFLPGTFIHELSHLVTAQILGVPTGPLNLLPSATEGEIRLGSVSVARSGMVSRFLIGTAPFLVGAGLMFGFIYFLAGDSIDLNIWVLILGWYVVFELANTMFLSRSDLEGAWGVIVLIIGILITGWIFGFGWGLGEGEIVGQIVRLWSQFLLVPIGIQFVLIIILRFI</sequence>
<feature type="transmembrane region" description="Helical" evidence="1">
    <location>
        <begin position="99"/>
        <end position="121"/>
    </location>
</feature>
<organism evidence="2 3">
    <name type="scientific">Candidatus Woesebacteria bacterium RIFOXYB1_FULL_38_16</name>
    <dbReference type="NCBI Taxonomy" id="1802538"/>
    <lineage>
        <taxon>Bacteria</taxon>
        <taxon>Candidatus Woeseibacteriota</taxon>
    </lineage>
</organism>
<proteinExistence type="predicted"/>
<dbReference type="Proteomes" id="UP000178999">
    <property type="component" value="Unassembled WGS sequence"/>
</dbReference>
<reference evidence="2 3" key="1">
    <citation type="journal article" date="2016" name="Nat. Commun.">
        <title>Thousands of microbial genomes shed light on interconnected biogeochemical processes in an aquifer system.</title>
        <authorList>
            <person name="Anantharaman K."/>
            <person name="Brown C.T."/>
            <person name="Hug L.A."/>
            <person name="Sharon I."/>
            <person name="Castelle C.J."/>
            <person name="Probst A.J."/>
            <person name="Thomas B.C."/>
            <person name="Singh A."/>
            <person name="Wilkins M.J."/>
            <person name="Karaoz U."/>
            <person name="Brodie E.L."/>
            <person name="Williams K.H."/>
            <person name="Hubbard S.S."/>
            <person name="Banfield J.F."/>
        </authorList>
    </citation>
    <scope>NUCLEOTIDE SEQUENCE [LARGE SCALE GENOMIC DNA]</scope>
</reference>
<name>A0A1F8CRV6_9BACT</name>